<dbReference type="HOGENOM" id="CLU_2926784_0_0_1"/>
<reference evidence="1 2" key="1">
    <citation type="journal article" date="2005" name="PLoS Biol.">
        <title>The genomes of Oryza sativa: a history of duplications.</title>
        <authorList>
            <person name="Yu J."/>
            <person name="Wang J."/>
            <person name="Lin W."/>
            <person name="Li S."/>
            <person name="Li H."/>
            <person name="Zhou J."/>
            <person name="Ni P."/>
            <person name="Dong W."/>
            <person name="Hu S."/>
            <person name="Zeng C."/>
            <person name="Zhang J."/>
            <person name="Zhang Y."/>
            <person name="Li R."/>
            <person name="Xu Z."/>
            <person name="Li S."/>
            <person name="Li X."/>
            <person name="Zheng H."/>
            <person name="Cong L."/>
            <person name="Lin L."/>
            <person name="Yin J."/>
            <person name="Geng J."/>
            <person name="Li G."/>
            <person name="Shi J."/>
            <person name="Liu J."/>
            <person name="Lv H."/>
            <person name="Li J."/>
            <person name="Wang J."/>
            <person name="Deng Y."/>
            <person name="Ran L."/>
            <person name="Shi X."/>
            <person name="Wang X."/>
            <person name="Wu Q."/>
            <person name="Li C."/>
            <person name="Ren X."/>
            <person name="Wang J."/>
            <person name="Wang X."/>
            <person name="Li D."/>
            <person name="Liu D."/>
            <person name="Zhang X."/>
            <person name="Ji Z."/>
            <person name="Zhao W."/>
            <person name="Sun Y."/>
            <person name="Zhang Z."/>
            <person name="Bao J."/>
            <person name="Han Y."/>
            <person name="Dong L."/>
            <person name="Ji J."/>
            <person name="Chen P."/>
            <person name="Wu S."/>
            <person name="Liu J."/>
            <person name="Xiao Y."/>
            <person name="Bu D."/>
            <person name="Tan J."/>
            <person name="Yang L."/>
            <person name="Ye C."/>
            <person name="Zhang J."/>
            <person name="Xu J."/>
            <person name="Zhou Y."/>
            <person name="Yu Y."/>
            <person name="Zhang B."/>
            <person name="Zhuang S."/>
            <person name="Wei H."/>
            <person name="Liu B."/>
            <person name="Lei M."/>
            <person name="Yu H."/>
            <person name="Li Y."/>
            <person name="Xu H."/>
            <person name="Wei S."/>
            <person name="He X."/>
            <person name="Fang L."/>
            <person name="Zhang Z."/>
            <person name="Zhang Y."/>
            <person name="Huang X."/>
            <person name="Su Z."/>
            <person name="Tong W."/>
            <person name="Li J."/>
            <person name="Tong Z."/>
            <person name="Li S."/>
            <person name="Ye J."/>
            <person name="Wang L."/>
            <person name="Fang L."/>
            <person name="Lei T."/>
            <person name="Chen C."/>
            <person name="Chen H."/>
            <person name="Xu Z."/>
            <person name="Li H."/>
            <person name="Huang H."/>
            <person name="Zhang F."/>
            <person name="Xu H."/>
            <person name="Li N."/>
            <person name="Zhao C."/>
            <person name="Li S."/>
            <person name="Dong L."/>
            <person name="Huang Y."/>
            <person name="Li L."/>
            <person name="Xi Y."/>
            <person name="Qi Q."/>
            <person name="Li W."/>
            <person name="Zhang B."/>
            <person name="Hu W."/>
            <person name="Zhang Y."/>
            <person name="Tian X."/>
            <person name="Jiao Y."/>
            <person name="Liang X."/>
            <person name="Jin J."/>
            <person name="Gao L."/>
            <person name="Zheng W."/>
            <person name="Hao B."/>
            <person name="Liu S."/>
            <person name="Wang W."/>
            <person name="Yuan L."/>
            <person name="Cao M."/>
            <person name="McDermott J."/>
            <person name="Samudrala R."/>
            <person name="Wang J."/>
            <person name="Wong G.K."/>
            <person name="Yang H."/>
        </authorList>
    </citation>
    <scope>NUCLEOTIDE SEQUENCE [LARGE SCALE GENOMIC DNA]</scope>
    <source>
        <strain evidence="2">cv. 93-11</strain>
    </source>
</reference>
<name>A2WQ45_ORYSI</name>
<evidence type="ECO:0000313" key="2">
    <source>
        <dbReference type="Proteomes" id="UP000007015"/>
    </source>
</evidence>
<proteinExistence type="predicted"/>
<accession>A2WQ45</accession>
<sequence>MGNEEWDWDWEMNEMFGLNGTGRMNEACFLTRNENEWYREPISSKITSEEDLPPEVASVSD</sequence>
<evidence type="ECO:0000313" key="1">
    <source>
        <dbReference type="EMBL" id="EAY74091.1"/>
    </source>
</evidence>
<dbReference type="EMBL" id="CM000126">
    <property type="protein sequence ID" value="EAY74091.1"/>
    <property type="molecule type" value="Genomic_DNA"/>
</dbReference>
<keyword evidence="2" id="KW-1185">Reference proteome</keyword>
<dbReference type="Proteomes" id="UP000007015">
    <property type="component" value="Chromosome 1"/>
</dbReference>
<dbReference type="STRING" id="39946.A2WQ45"/>
<dbReference type="Gramene" id="BGIOSGA003541-TA">
    <property type="protein sequence ID" value="BGIOSGA003541-PA"/>
    <property type="gene ID" value="BGIOSGA003541"/>
</dbReference>
<protein>
    <submittedName>
        <fullName evidence="1">Uncharacterized protein</fullName>
    </submittedName>
</protein>
<gene>
    <name evidence="1" type="ORF">OsI_01977</name>
</gene>
<organism evidence="1 2">
    <name type="scientific">Oryza sativa subsp. indica</name>
    <name type="common">Rice</name>
    <dbReference type="NCBI Taxonomy" id="39946"/>
    <lineage>
        <taxon>Eukaryota</taxon>
        <taxon>Viridiplantae</taxon>
        <taxon>Streptophyta</taxon>
        <taxon>Embryophyta</taxon>
        <taxon>Tracheophyta</taxon>
        <taxon>Spermatophyta</taxon>
        <taxon>Magnoliopsida</taxon>
        <taxon>Liliopsida</taxon>
        <taxon>Poales</taxon>
        <taxon>Poaceae</taxon>
        <taxon>BOP clade</taxon>
        <taxon>Oryzoideae</taxon>
        <taxon>Oryzeae</taxon>
        <taxon>Oryzinae</taxon>
        <taxon>Oryza</taxon>
        <taxon>Oryza sativa</taxon>
    </lineage>
</organism>
<dbReference type="AlphaFoldDB" id="A2WQ45"/>